<dbReference type="EMBL" id="KN847240">
    <property type="protein sequence ID" value="KIW21726.1"/>
    <property type="molecule type" value="Genomic_DNA"/>
</dbReference>
<dbReference type="HOGENOM" id="CLU_2108757_0_0_1"/>
<gene>
    <name evidence="1" type="ORF">PV07_12842</name>
</gene>
<dbReference type="STRING" id="569365.A0A0D1Z220"/>
<keyword evidence="2" id="KW-1185">Reference proteome</keyword>
<evidence type="ECO:0000313" key="1">
    <source>
        <dbReference type="EMBL" id="KIW21726.1"/>
    </source>
</evidence>
<dbReference type="AlphaFoldDB" id="A0A0D1Z220"/>
<dbReference type="RefSeq" id="XP_016241942.1">
    <property type="nucleotide sequence ID" value="XM_016400412.1"/>
</dbReference>
<protein>
    <submittedName>
        <fullName evidence="1">Uncharacterized protein</fullName>
    </submittedName>
</protein>
<dbReference type="VEuPathDB" id="FungiDB:PV07_12842"/>
<organism evidence="1 2">
    <name type="scientific">Cladophialophora immunda</name>
    <dbReference type="NCBI Taxonomy" id="569365"/>
    <lineage>
        <taxon>Eukaryota</taxon>
        <taxon>Fungi</taxon>
        <taxon>Dikarya</taxon>
        <taxon>Ascomycota</taxon>
        <taxon>Pezizomycotina</taxon>
        <taxon>Eurotiomycetes</taxon>
        <taxon>Chaetothyriomycetidae</taxon>
        <taxon>Chaetothyriales</taxon>
        <taxon>Herpotrichiellaceae</taxon>
        <taxon>Cladophialophora</taxon>
    </lineage>
</organism>
<dbReference type="Proteomes" id="UP000054466">
    <property type="component" value="Unassembled WGS sequence"/>
</dbReference>
<name>A0A0D1Z220_9EURO</name>
<sequence length="115" mass="12944">MQNGQVLQFTKGSLQWNDTLRVDGSRLPQPLLVTAHLEDRDQKLRRREVSGLALFTPYAEKQVLIFELGARSWNSSSDNCQVGKWDNGNFGDLLGGLLGDAFFPERQMSCDIEAE</sequence>
<accession>A0A0D1Z220</accession>
<proteinExistence type="predicted"/>
<dbReference type="OrthoDB" id="4525925at2759"/>
<evidence type="ECO:0000313" key="2">
    <source>
        <dbReference type="Proteomes" id="UP000054466"/>
    </source>
</evidence>
<dbReference type="GeneID" id="27352036"/>
<reference evidence="1 2" key="1">
    <citation type="submission" date="2015-01" db="EMBL/GenBank/DDBJ databases">
        <title>The Genome Sequence of Cladophialophora immunda CBS83496.</title>
        <authorList>
            <consortium name="The Broad Institute Genomics Platform"/>
            <person name="Cuomo C."/>
            <person name="de Hoog S."/>
            <person name="Gorbushina A."/>
            <person name="Stielow B."/>
            <person name="Teixiera M."/>
            <person name="Abouelleil A."/>
            <person name="Chapman S.B."/>
            <person name="Priest M."/>
            <person name="Young S.K."/>
            <person name="Wortman J."/>
            <person name="Nusbaum C."/>
            <person name="Birren B."/>
        </authorList>
    </citation>
    <scope>NUCLEOTIDE SEQUENCE [LARGE SCALE GENOMIC DNA]</scope>
    <source>
        <strain evidence="1 2">CBS 83496</strain>
    </source>
</reference>